<dbReference type="PANTHER" id="PTHR30429">
    <property type="entry name" value="D-METHIONINE-BINDING LIPOPROTEIN METQ"/>
    <property type="match status" value="1"/>
</dbReference>
<proteinExistence type="inferred from homology"/>
<accession>A0A223E542</accession>
<gene>
    <name evidence="9" type="ORF">AP3564_08945</name>
</gene>
<dbReference type="KEGG" id="apak:AP3564_08945"/>
<comment type="similarity">
    <text evidence="6">Belongs to the nlpA lipoprotein family.</text>
</comment>
<evidence type="ECO:0000313" key="9">
    <source>
        <dbReference type="EMBL" id="ASS90339.1"/>
    </source>
</evidence>
<dbReference type="SUPFAM" id="SSF53850">
    <property type="entry name" value="Periplasmic binding protein-like II"/>
    <property type="match status" value="1"/>
</dbReference>
<dbReference type="AlphaFoldDB" id="A0A223E542"/>
<name>A0A223E542_9BACI</name>
<evidence type="ECO:0000256" key="8">
    <source>
        <dbReference type="SAM" id="SignalP"/>
    </source>
</evidence>
<evidence type="ECO:0000256" key="2">
    <source>
        <dbReference type="ARBA" id="ARBA00022729"/>
    </source>
</evidence>
<evidence type="ECO:0000256" key="3">
    <source>
        <dbReference type="ARBA" id="ARBA00023136"/>
    </source>
</evidence>
<organism evidence="9 10">
    <name type="scientific">Aeribacillus pallidus</name>
    <dbReference type="NCBI Taxonomy" id="33936"/>
    <lineage>
        <taxon>Bacteria</taxon>
        <taxon>Bacillati</taxon>
        <taxon>Bacillota</taxon>
        <taxon>Bacilli</taxon>
        <taxon>Bacillales</taxon>
        <taxon>Bacillaceae</taxon>
        <taxon>Aeribacillus</taxon>
    </lineage>
</organism>
<feature type="chain" id="PRO_5012352574" description="Lipoprotein" evidence="8">
    <location>
        <begin position="20"/>
        <end position="281"/>
    </location>
</feature>
<dbReference type="EMBL" id="CP017703">
    <property type="protein sequence ID" value="ASS90339.1"/>
    <property type="molecule type" value="Genomic_DNA"/>
</dbReference>
<feature type="lipid moiety-binding region" description="S-diacylglycerol cysteine" evidence="7">
    <location>
        <position position="20"/>
    </location>
</feature>
<evidence type="ECO:0000256" key="7">
    <source>
        <dbReference type="PIRSR" id="PIRSR002854-1"/>
    </source>
</evidence>
<dbReference type="InterPro" id="IPR004872">
    <property type="entry name" value="Lipoprotein_NlpA"/>
</dbReference>
<dbReference type="Gene3D" id="3.40.190.10">
    <property type="entry name" value="Periplasmic binding protein-like II"/>
    <property type="match status" value="2"/>
</dbReference>
<dbReference type="GO" id="GO:0016020">
    <property type="term" value="C:membrane"/>
    <property type="evidence" value="ECO:0007669"/>
    <property type="project" value="UniProtKB-SubCell"/>
</dbReference>
<evidence type="ECO:0000256" key="6">
    <source>
        <dbReference type="PIRNR" id="PIRNR002854"/>
    </source>
</evidence>
<dbReference type="PROSITE" id="PS51257">
    <property type="entry name" value="PROKAR_LIPOPROTEIN"/>
    <property type="match status" value="1"/>
</dbReference>
<reference evidence="9 10" key="1">
    <citation type="submission" date="2016-10" db="EMBL/GenBank/DDBJ databases">
        <title>The whole genome sequencing and assembly of Aeribacillus pallidus KCTC3564 strain.</title>
        <authorList>
            <person name="Lee Y.-J."/>
            <person name="Park M.-K."/>
            <person name="Yi H."/>
            <person name="Bahn Y.-S."/>
            <person name="Kim J.F."/>
            <person name="Lee D.-W."/>
        </authorList>
    </citation>
    <scope>NUCLEOTIDE SEQUENCE [LARGE SCALE GENOMIC DNA]</scope>
    <source>
        <strain evidence="9 10">KCTC3564</strain>
    </source>
</reference>
<dbReference type="Pfam" id="PF03180">
    <property type="entry name" value="Lipoprotein_9"/>
    <property type="match status" value="1"/>
</dbReference>
<dbReference type="PANTHER" id="PTHR30429:SF0">
    <property type="entry name" value="METHIONINE-BINDING LIPOPROTEIN METQ"/>
    <property type="match status" value="1"/>
</dbReference>
<evidence type="ECO:0000256" key="4">
    <source>
        <dbReference type="ARBA" id="ARBA00023139"/>
    </source>
</evidence>
<keyword evidence="2 8" id="KW-0732">Signal</keyword>
<protein>
    <recommendedName>
        <fullName evidence="6">Lipoprotein</fullName>
    </recommendedName>
</protein>
<evidence type="ECO:0000313" key="10">
    <source>
        <dbReference type="Proteomes" id="UP000214606"/>
    </source>
</evidence>
<keyword evidence="4" id="KW-0564">Palmitate</keyword>
<keyword evidence="5 6" id="KW-0449">Lipoprotein</keyword>
<dbReference type="Proteomes" id="UP000214606">
    <property type="component" value="Chromosome"/>
</dbReference>
<keyword evidence="3" id="KW-0472">Membrane</keyword>
<dbReference type="CDD" id="cd13597">
    <property type="entry name" value="PBP2_lipoprotein_Tp32"/>
    <property type="match status" value="1"/>
</dbReference>
<dbReference type="RefSeq" id="WP_094245247.1">
    <property type="nucleotide sequence ID" value="NZ_CP017703.1"/>
</dbReference>
<dbReference type="PIRSF" id="PIRSF002854">
    <property type="entry name" value="MetQ"/>
    <property type="match status" value="1"/>
</dbReference>
<sequence length="281" mass="30675">MKKWLLATVLGATMIFASACGGGSNQGGSSGGSDNEKNEVIKVGASPVPHAEILEEAKPLLEKKGYKLEIEEFTDYVLPNKALAEKDIDANYFQHIPYLEAQKQEHGYDFVNAGGIHIEPIGVYSKKYKSLEELPNGATIIMSNSVADHGRMLSMLEEKGLIKLKDGVDKTKATVDDIAENKKNLKFKTDIEAPMLTKAYENNEGDAVLINGNFALDAGLDPSKDAIALESPKDNPYVNVIAVRSEDKDSEKIKALVEVLQSDEIKEFIQTNYQGSVIPAE</sequence>
<comment type="subcellular location">
    <subcellularLocation>
        <location evidence="1">Membrane</location>
        <topology evidence="1">Lipid-anchor</topology>
    </subcellularLocation>
</comment>
<evidence type="ECO:0000256" key="1">
    <source>
        <dbReference type="ARBA" id="ARBA00004635"/>
    </source>
</evidence>
<evidence type="ECO:0000256" key="5">
    <source>
        <dbReference type="ARBA" id="ARBA00023288"/>
    </source>
</evidence>
<feature type="signal peptide" evidence="8">
    <location>
        <begin position="1"/>
        <end position="19"/>
    </location>
</feature>